<evidence type="ECO:0000313" key="2">
    <source>
        <dbReference type="EMBL" id="ESN96938.1"/>
    </source>
</evidence>
<dbReference type="InParanoid" id="T1FDN3"/>
<gene>
    <name evidence="3" type="primary">20206932</name>
    <name evidence="2" type="ORF">HELRODRAFT_178738</name>
</gene>
<name>T1FDN3_HELRO</name>
<dbReference type="AlphaFoldDB" id="T1FDN3"/>
<reference evidence="3" key="3">
    <citation type="submission" date="2015-06" db="UniProtKB">
        <authorList>
            <consortium name="EnsemblMetazoa"/>
        </authorList>
    </citation>
    <scope>IDENTIFICATION</scope>
</reference>
<evidence type="ECO:0000256" key="1">
    <source>
        <dbReference type="SAM" id="MobiDB-lite"/>
    </source>
</evidence>
<feature type="region of interest" description="Disordered" evidence="1">
    <location>
        <begin position="1"/>
        <end position="53"/>
    </location>
</feature>
<dbReference type="EnsemblMetazoa" id="HelroT178738">
    <property type="protein sequence ID" value="HelroP178738"/>
    <property type="gene ID" value="HelroG178738"/>
</dbReference>
<dbReference type="CTD" id="20206932"/>
<dbReference type="KEGG" id="hro:HELRODRAFT_178738"/>
<dbReference type="Proteomes" id="UP000015101">
    <property type="component" value="Unassembled WGS sequence"/>
</dbReference>
<accession>T1FDN3</accession>
<reference evidence="2 4" key="2">
    <citation type="journal article" date="2013" name="Nature">
        <title>Insights into bilaterian evolution from three spiralian genomes.</title>
        <authorList>
            <person name="Simakov O."/>
            <person name="Marletaz F."/>
            <person name="Cho S.J."/>
            <person name="Edsinger-Gonzales E."/>
            <person name="Havlak P."/>
            <person name="Hellsten U."/>
            <person name="Kuo D.H."/>
            <person name="Larsson T."/>
            <person name="Lv J."/>
            <person name="Arendt D."/>
            <person name="Savage R."/>
            <person name="Osoegawa K."/>
            <person name="de Jong P."/>
            <person name="Grimwood J."/>
            <person name="Chapman J.A."/>
            <person name="Shapiro H."/>
            <person name="Aerts A."/>
            <person name="Otillar R.P."/>
            <person name="Terry A.Y."/>
            <person name="Boore J.L."/>
            <person name="Grigoriev I.V."/>
            <person name="Lindberg D.R."/>
            <person name="Seaver E.C."/>
            <person name="Weisblat D.A."/>
            <person name="Putnam N.H."/>
            <person name="Rokhsar D.S."/>
        </authorList>
    </citation>
    <scope>NUCLEOTIDE SEQUENCE</scope>
</reference>
<dbReference type="HOGENOM" id="CLU_2087421_0_0_1"/>
<dbReference type="RefSeq" id="XP_009025062.1">
    <property type="nucleotide sequence ID" value="XM_009026814.1"/>
</dbReference>
<organism evidence="3 4">
    <name type="scientific">Helobdella robusta</name>
    <name type="common">Californian leech</name>
    <dbReference type="NCBI Taxonomy" id="6412"/>
    <lineage>
        <taxon>Eukaryota</taxon>
        <taxon>Metazoa</taxon>
        <taxon>Spiralia</taxon>
        <taxon>Lophotrochozoa</taxon>
        <taxon>Annelida</taxon>
        <taxon>Clitellata</taxon>
        <taxon>Hirudinea</taxon>
        <taxon>Rhynchobdellida</taxon>
        <taxon>Glossiphoniidae</taxon>
        <taxon>Helobdella</taxon>
    </lineage>
</organism>
<proteinExistence type="predicted"/>
<dbReference type="EMBL" id="KB097487">
    <property type="protein sequence ID" value="ESN96938.1"/>
    <property type="molecule type" value="Genomic_DNA"/>
</dbReference>
<protein>
    <submittedName>
        <fullName evidence="2 3">Uncharacterized protein</fullName>
    </submittedName>
</protein>
<reference evidence="4" key="1">
    <citation type="submission" date="2012-12" db="EMBL/GenBank/DDBJ databases">
        <authorList>
            <person name="Hellsten U."/>
            <person name="Grimwood J."/>
            <person name="Chapman J.A."/>
            <person name="Shapiro H."/>
            <person name="Aerts A."/>
            <person name="Otillar R.P."/>
            <person name="Terry A.Y."/>
            <person name="Boore J.L."/>
            <person name="Simakov O."/>
            <person name="Marletaz F."/>
            <person name="Cho S.-J."/>
            <person name="Edsinger-Gonzales E."/>
            <person name="Havlak P."/>
            <person name="Kuo D.-H."/>
            <person name="Larsson T."/>
            <person name="Lv J."/>
            <person name="Arendt D."/>
            <person name="Savage R."/>
            <person name="Osoegawa K."/>
            <person name="de Jong P."/>
            <person name="Lindberg D.R."/>
            <person name="Seaver E.C."/>
            <person name="Weisblat D.A."/>
            <person name="Putnam N.H."/>
            <person name="Grigoriev I.V."/>
            <person name="Rokhsar D.S."/>
        </authorList>
    </citation>
    <scope>NUCLEOTIDE SEQUENCE</scope>
</reference>
<dbReference type="EMBL" id="AMQM01006539">
    <property type="status" value="NOT_ANNOTATED_CDS"/>
    <property type="molecule type" value="Genomic_DNA"/>
</dbReference>
<evidence type="ECO:0000313" key="4">
    <source>
        <dbReference type="Proteomes" id="UP000015101"/>
    </source>
</evidence>
<keyword evidence="4" id="KW-1185">Reference proteome</keyword>
<sequence length="117" mass="13485">MHGPLMLLAKENEVDDEDDEEEEDDENDNDDDEDDNENDDEDDDDGEDNDDDDVVHFSQFRFILRKLIHLRLVDDDEHLSSVPGPPEGTLLVPYYPLQSHLHNSNTSALLNYNLGKF</sequence>
<feature type="compositionally biased region" description="Acidic residues" evidence="1">
    <location>
        <begin position="13"/>
        <end position="53"/>
    </location>
</feature>
<evidence type="ECO:0000313" key="3">
    <source>
        <dbReference type="EnsemblMetazoa" id="HelroP178738"/>
    </source>
</evidence>
<dbReference type="GeneID" id="20206932"/>